<name>A0A0F4TRU6_PSEFL</name>
<keyword evidence="1" id="KW-0732">Signal</keyword>
<dbReference type="AlphaFoldDB" id="A0A0F4TRU6"/>
<accession>A0A0F4TRU6</accession>
<dbReference type="RefSeq" id="WP_046040649.1">
    <property type="nucleotide sequence ID" value="NZ_LACC01000015.1"/>
</dbReference>
<dbReference type="PATRIC" id="fig|294.132.peg.1433"/>
<proteinExistence type="predicted"/>
<protein>
    <submittedName>
        <fullName evidence="2">Uncharacterized protein</fullName>
    </submittedName>
</protein>
<reference evidence="2 3" key="1">
    <citation type="submission" date="2015-03" db="EMBL/GenBank/DDBJ databases">
        <title>Comparative genomics of Pseudomonas insights into diversity of traits involved in vanlence and defense.</title>
        <authorList>
            <person name="Qin Y."/>
        </authorList>
    </citation>
    <scope>NUCLEOTIDE SEQUENCE [LARGE SCALE GENOMIC DNA]</scope>
    <source>
        <strain evidence="2 3">C8</strain>
    </source>
</reference>
<comment type="caution">
    <text evidence="2">The sequence shown here is derived from an EMBL/GenBank/DDBJ whole genome shotgun (WGS) entry which is preliminary data.</text>
</comment>
<sequence length="121" mass="13393">MKLKARTVFITAAFSLMAGIAGASVTWVKKTTTEDWTWFEEYVYAWATYVVACEPERTCQIGMGIFSFGEPRGEKIRFTGETEILVVGIGSLHIRPADGRGPVKAAIAQKDAGLIKINWDF</sequence>
<dbReference type="EMBL" id="LACC01000015">
    <property type="protein sequence ID" value="KJZ46097.1"/>
    <property type="molecule type" value="Genomic_DNA"/>
</dbReference>
<dbReference type="OrthoDB" id="9946559at2"/>
<feature type="signal peptide" evidence="1">
    <location>
        <begin position="1"/>
        <end position="23"/>
    </location>
</feature>
<feature type="chain" id="PRO_5002479133" evidence="1">
    <location>
        <begin position="24"/>
        <end position="121"/>
    </location>
</feature>
<organism evidence="2 3">
    <name type="scientific">Pseudomonas fluorescens</name>
    <dbReference type="NCBI Taxonomy" id="294"/>
    <lineage>
        <taxon>Bacteria</taxon>
        <taxon>Pseudomonadati</taxon>
        <taxon>Pseudomonadota</taxon>
        <taxon>Gammaproteobacteria</taxon>
        <taxon>Pseudomonadales</taxon>
        <taxon>Pseudomonadaceae</taxon>
        <taxon>Pseudomonas</taxon>
    </lineage>
</organism>
<evidence type="ECO:0000313" key="3">
    <source>
        <dbReference type="Proteomes" id="UP000033588"/>
    </source>
</evidence>
<gene>
    <name evidence="2" type="ORF">VC35_13350</name>
</gene>
<evidence type="ECO:0000313" key="2">
    <source>
        <dbReference type="EMBL" id="KJZ46097.1"/>
    </source>
</evidence>
<dbReference type="Proteomes" id="UP000033588">
    <property type="component" value="Unassembled WGS sequence"/>
</dbReference>
<evidence type="ECO:0000256" key="1">
    <source>
        <dbReference type="SAM" id="SignalP"/>
    </source>
</evidence>